<proteinExistence type="predicted"/>
<evidence type="ECO:0000313" key="3">
    <source>
        <dbReference type="Proteomes" id="UP001054837"/>
    </source>
</evidence>
<keyword evidence="3" id="KW-1185">Reference proteome</keyword>
<dbReference type="AlphaFoldDB" id="A0AAV4N7J0"/>
<sequence>MWCCGLCVLLISKAMPAVAYLPAGQPNWTNRRGNTGLRTLWPFRLGAGLTTQSCKNSLEKSKEEINQNLKKKLTELRETTWKIDFGFETWQLECLILIQKQITSDVIATTRSMQK</sequence>
<evidence type="ECO:0000256" key="1">
    <source>
        <dbReference type="SAM" id="SignalP"/>
    </source>
</evidence>
<protein>
    <submittedName>
        <fullName evidence="2">Uncharacterized protein</fullName>
    </submittedName>
</protein>
<dbReference type="EMBL" id="BPLQ01001248">
    <property type="protein sequence ID" value="GIX79971.1"/>
    <property type="molecule type" value="Genomic_DNA"/>
</dbReference>
<comment type="caution">
    <text evidence="2">The sequence shown here is derived from an EMBL/GenBank/DDBJ whole genome shotgun (WGS) entry which is preliminary data.</text>
</comment>
<organism evidence="2 3">
    <name type="scientific">Caerostris darwini</name>
    <dbReference type="NCBI Taxonomy" id="1538125"/>
    <lineage>
        <taxon>Eukaryota</taxon>
        <taxon>Metazoa</taxon>
        <taxon>Ecdysozoa</taxon>
        <taxon>Arthropoda</taxon>
        <taxon>Chelicerata</taxon>
        <taxon>Arachnida</taxon>
        <taxon>Araneae</taxon>
        <taxon>Araneomorphae</taxon>
        <taxon>Entelegynae</taxon>
        <taxon>Araneoidea</taxon>
        <taxon>Araneidae</taxon>
        <taxon>Caerostris</taxon>
    </lineage>
</organism>
<feature type="chain" id="PRO_5043898809" evidence="1">
    <location>
        <begin position="20"/>
        <end position="115"/>
    </location>
</feature>
<gene>
    <name evidence="2" type="ORF">CDAR_577361</name>
</gene>
<evidence type="ECO:0000313" key="2">
    <source>
        <dbReference type="EMBL" id="GIX79971.1"/>
    </source>
</evidence>
<accession>A0AAV4N7J0</accession>
<dbReference type="Proteomes" id="UP001054837">
    <property type="component" value="Unassembled WGS sequence"/>
</dbReference>
<keyword evidence="1" id="KW-0732">Signal</keyword>
<name>A0AAV4N7J0_9ARAC</name>
<reference evidence="2 3" key="1">
    <citation type="submission" date="2021-06" db="EMBL/GenBank/DDBJ databases">
        <title>Caerostris darwini draft genome.</title>
        <authorList>
            <person name="Kono N."/>
            <person name="Arakawa K."/>
        </authorList>
    </citation>
    <scope>NUCLEOTIDE SEQUENCE [LARGE SCALE GENOMIC DNA]</scope>
</reference>
<feature type="signal peptide" evidence="1">
    <location>
        <begin position="1"/>
        <end position="19"/>
    </location>
</feature>